<comment type="function">
    <text evidence="16">RNA-directed RNA polymerase that is involved in both transcription and genome replication. Together with VP3 capping enzyme, forms an enzyme complex positioned near the channels situated at each of the five-fold vertices of the core. Following infection, the outermost layer of the virus is lost, leaving a double-layered particle (DLP) made up of the core and VP6 shell. VP1 then catalyzes the transcription of fully conservative plus-strand genomic RNAs that are extruded through the DLP's channels into the cytoplasm where they function as mRNAs for translation of viral proteins. One copy of each of the viral (+)RNAs is also recruited during core assembly, together with newly synthesized polymerase complexes and VP2. The polymerase of these novo-formed particles catalyzes the synthesis of complementary minus-strands leading to dsRNA formation. To do so, the polymerase specifically recognizes and binds 4 bases 5'-UGUG-3' in the conserved 3'-sequence of plus-strand RNA templates. VP2 presumably activates the autoinhibited VP1-RNA complex to coordinate packaging and genome replication. Once dsRNA synthesis is complete, the polymerase switches to the transcriptional mode, thus providing secondary transcription.</text>
</comment>
<evidence type="ECO:0000256" key="9">
    <source>
        <dbReference type="ARBA" id="ARBA00022842"/>
    </source>
</evidence>
<comment type="cofactor">
    <cofactor evidence="1 16">
        <name>Mg(2+)</name>
        <dbReference type="ChEBI" id="CHEBI:18420"/>
    </cofactor>
</comment>
<sequence>MAQSIVVDGDYDALASRYLKFVYDFEDVTYQNNYFPTDKFKKDIEQYLESIHDGEKITQSKIDKKEKILLDRVPAEERCLISKLVFAYGKHGNVENKLLKYGVKDALSHASQKNVKPYENNIITSEIFKEKSEYTDIYMDPSINTSCQSNCQAMMFTISEMKLTNIKNAARLEKLFMIIAATINKYGMPRHNARYRYEWETMKNKPYHLAAWINSSVEMIACVVDHHTYMIARELIIKSFTNRTSLAKLVSSPMTVLTAMLPIRGTFITTENLELEYSNKSINYLISKEMAEDFTQAIKQLRDEGLEYIPDYYEKWFKSPDPLTFPNIALIYSFSFHVGYRKQALSDAVYDQITVAYSDNVNMEMYKEYSERIENEIFTILKDKIVHEDKRLEEYELSALLSMSSASNGILREINFGGQKVRSTKKNMHVIDDIYHKKYTTAIPPVDARNPIPLGRRDVPGRRTRAIFILPYQYFIAQHSFAEIMLNYAKREREYSEFYSQANQVLSYGDVTRYLDSNSILCFTDVSQWDASQHNTKVLRRSIIRAMKRLKQLTHNTNIHKAIDIYIQSQENLENSYVLIDKKAIQYGATASGEKQTKIMNSIANKALIQTVLGKLMTDYTFEVKMIRVDGDDNYAIVRFPTAITEKLLSEFTSKLRLYYSEMNVKVKALASLTGCEIAKRYVAGGMLFFRAGVNILNHEKRNQDSAYDMAATLYANYIVNALRGLTMSRTFILTKICQMTSIKITGTLRLFPMKSILALNSAFKVFDEVDYVINYPISNLFIQLQRKLSSIKAKSKIADNIAKSPQFKFYVELLNKSLTNDENPIVSDGIRLNEKAKLNSYAPIALEKRRDQFSIMVSFLQNPTTFKSETVVTINDVLYFISGFIKIDSSTVLPKEENNTMPLLPAIIKRTLSYFGLRTHDYDIKGSSSTVSKIIKQYSVYTPGIEELYEIVNKSVDTIRGYFASFNVPKADVDTYISTQMYKHDRFKILQAYIYNLLSVNYGMYQLVDLNSAKFFDHVIHTPMAKTPTAVFMIDLALRLKIINHCIEKGEIITVSVHANKTDYLKLWRMLWNVKTMNSPYSKNSMFDE</sequence>
<dbReference type="Gene3D" id="1.20.120.1390">
    <property type="match status" value="1"/>
</dbReference>
<keyword evidence="10 16" id="KW-0946">Virion</keyword>
<keyword evidence="5 16" id="KW-0696">RNA-directed RNA polymerase</keyword>
<comment type="subcellular location">
    <subcellularLocation>
        <location evidence="16">Virion</location>
    </subcellularLocation>
    <text evidence="16">Attached inside the inner capsid as a minor component. Also found in spherical cytoplasmic structures, called virus factories, that appear early after infection and are the site of viral replication and packaging.</text>
</comment>
<keyword evidence="11 16" id="KW-0694">RNA-binding</keyword>
<keyword evidence="6 16" id="KW-0808">Transferase</keyword>
<dbReference type="Pfam" id="PF12289">
    <property type="entry name" value="Rotavirus_VP1"/>
    <property type="match status" value="1"/>
</dbReference>
<evidence type="ECO:0000256" key="2">
    <source>
        <dbReference type="ARBA" id="ARBA00009581"/>
    </source>
</evidence>
<keyword evidence="12 16" id="KW-0693">Viral RNA replication</keyword>
<dbReference type="GO" id="GO:0003723">
    <property type="term" value="F:RNA binding"/>
    <property type="evidence" value="ECO:0007669"/>
    <property type="project" value="UniProtKB-KW"/>
</dbReference>
<dbReference type="InterPro" id="IPR043502">
    <property type="entry name" value="DNA/RNA_pol_sf"/>
</dbReference>
<dbReference type="Pfam" id="PF02123">
    <property type="entry name" value="RdRP_4"/>
    <property type="match status" value="1"/>
</dbReference>
<comment type="subunit">
    <text evidence="16">Interacts with VP3 (Potential). Interacts with VP2; this interaction activates VP1. Interacts with NSP5; this interaction is probably necessary for the formation of functional virus factories. Interacts with NSP2; this interaction is weak.</text>
</comment>
<organism evidence="18">
    <name type="scientific">Human rotavirus C</name>
    <dbReference type="NCBI Taxonomy" id="10943"/>
    <lineage>
        <taxon>Viruses</taxon>
        <taxon>Riboviria</taxon>
        <taxon>Orthornavirae</taxon>
        <taxon>Duplornaviricota</taxon>
        <taxon>Resentoviricetes</taxon>
        <taxon>Reovirales</taxon>
        <taxon>Sedoreoviridae</taxon>
        <taxon>Rotavirus</taxon>
        <taxon>Rotavirus tritogastroenteritidis</taxon>
        <taxon>Rotavirus C</taxon>
    </lineage>
</organism>
<dbReference type="InterPro" id="IPR007097">
    <property type="entry name" value="RNA-dir_pol_reovirus"/>
</dbReference>
<evidence type="ECO:0000256" key="13">
    <source>
        <dbReference type="ARBA" id="ARBA00032403"/>
    </source>
</evidence>
<keyword evidence="7 16" id="KW-0548">Nucleotidyltransferase</keyword>
<evidence type="ECO:0000256" key="1">
    <source>
        <dbReference type="ARBA" id="ARBA00001946"/>
    </source>
</evidence>
<evidence type="ECO:0000256" key="3">
    <source>
        <dbReference type="ARBA" id="ARBA00012494"/>
    </source>
</evidence>
<dbReference type="InterPro" id="IPR042032">
    <property type="entry name" value="RNA-dir_pol_4-hel_dom"/>
</dbReference>
<evidence type="ECO:0000256" key="8">
    <source>
        <dbReference type="ARBA" id="ARBA00022741"/>
    </source>
</evidence>
<reference evidence="18" key="1">
    <citation type="submission" date="2015-02" db="EMBL/GenBank/DDBJ databases">
        <title>Molecular characterization of human rotaviruses C isolated in Western Siberia, Russia.</title>
        <authorList>
            <person name="Zhirakovskaya E."/>
            <person name="Tikunova N."/>
        </authorList>
    </citation>
    <scope>NUCLEOTIDE SEQUENCE</scope>
    <source>
        <strain evidence="18">RVC/Human-wt/RUS/Omsk08-386/2008</strain>
    </source>
</reference>
<dbReference type="InterPro" id="IPR001795">
    <property type="entry name" value="RNA-dir_pol_luteovirus"/>
</dbReference>
<evidence type="ECO:0000256" key="4">
    <source>
        <dbReference type="ARBA" id="ARBA00022412"/>
    </source>
</evidence>
<dbReference type="PROSITE" id="PS50523">
    <property type="entry name" value="RDRP_DSRNA_REO"/>
    <property type="match status" value="1"/>
</dbReference>
<dbReference type="GO" id="GO:0003968">
    <property type="term" value="F:RNA-directed RNA polymerase activity"/>
    <property type="evidence" value="ECO:0007669"/>
    <property type="project" value="UniProtKB-KW"/>
</dbReference>
<evidence type="ECO:0000256" key="15">
    <source>
        <dbReference type="ARBA" id="ARBA00048744"/>
    </source>
</evidence>
<evidence type="ECO:0000256" key="6">
    <source>
        <dbReference type="ARBA" id="ARBA00022679"/>
    </source>
</evidence>
<dbReference type="InterPro" id="IPR022071">
    <property type="entry name" value="Rotavirus_VP1_C"/>
</dbReference>
<name>A0A059PWF9_9REOV</name>
<proteinExistence type="inferred from homology"/>
<evidence type="ECO:0000256" key="14">
    <source>
        <dbReference type="ARBA" id="ARBA00047168"/>
    </source>
</evidence>
<dbReference type="Gene3D" id="1.10.357.80">
    <property type="match status" value="2"/>
</dbReference>
<feature type="domain" description="RdRp catalytic" evidence="17">
    <location>
        <begin position="506"/>
        <end position="678"/>
    </location>
</feature>
<comment type="subunit">
    <text evidence="14">Interacts with VP3. Interacts with VP2; this interaction activates VP1. Interacts with NSP5; this interaction is probably necessary for the formation of functional virus factories. Interacts with NSP2; this interaction is weak.</text>
</comment>
<keyword evidence="8 16" id="KW-0547">Nucleotide-binding</keyword>
<dbReference type="EMBL" id="KC713906">
    <property type="protein sequence ID" value="AGO58056.2"/>
    <property type="molecule type" value="Genomic_RNA"/>
</dbReference>
<evidence type="ECO:0000256" key="12">
    <source>
        <dbReference type="ARBA" id="ARBA00022953"/>
    </source>
</evidence>
<dbReference type="Gene3D" id="1.20.120.1400">
    <property type="match status" value="1"/>
</dbReference>
<evidence type="ECO:0000256" key="5">
    <source>
        <dbReference type="ARBA" id="ARBA00022484"/>
    </source>
</evidence>
<keyword evidence="9 16" id="KW-0460">Magnesium</keyword>
<protein>
    <recommendedName>
        <fullName evidence="4 16">RNA-directed RNA polymerase</fullName>
        <ecNumber evidence="3 16">2.7.7.48</ecNumber>
    </recommendedName>
    <alternativeName>
        <fullName evidence="13 16">Protein VP1</fullName>
    </alternativeName>
</protein>
<comment type="catalytic activity">
    <reaction evidence="15 16">
        <text>RNA(n) + a ribonucleoside 5'-triphosphate = RNA(n+1) + diphosphate</text>
        <dbReference type="Rhea" id="RHEA:21248"/>
        <dbReference type="Rhea" id="RHEA-COMP:14527"/>
        <dbReference type="Rhea" id="RHEA-COMP:17342"/>
        <dbReference type="ChEBI" id="CHEBI:33019"/>
        <dbReference type="ChEBI" id="CHEBI:61557"/>
        <dbReference type="ChEBI" id="CHEBI:140395"/>
        <dbReference type="EC" id="2.7.7.48"/>
    </reaction>
</comment>
<evidence type="ECO:0000313" key="18">
    <source>
        <dbReference type="EMBL" id="AGO58056.2"/>
    </source>
</evidence>
<dbReference type="EC" id="2.7.7.48" evidence="3 16"/>
<dbReference type="SUPFAM" id="SSF56672">
    <property type="entry name" value="DNA/RNA polymerases"/>
    <property type="match status" value="1"/>
</dbReference>
<dbReference type="GO" id="GO:0000166">
    <property type="term" value="F:nucleotide binding"/>
    <property type="evidence" value="ECO:0007669"/>
    <property type="project" value="UniProtKB-KW"/>
</dbReference>
<comment type="similarity">
    <text evidence="2 16">Belongs to the reoviridae RNA-directed RNA polymerase family.</text>
</comment>
<evidence type="ECO:0000256" key="7">
    <source>
        <dbReference type="ARBA" id="ARBA00022695"/>
    </source>
</evidence>
<evidence type="ECO:0000256" key="10">
    <source>
        <dbReference type="ARBA" id="ARBA00022844"/>
    </source>
</evidence>
<evidence type="ECO:0000256" key="16">
    <source>
        <dbReference type="RuleBase" id="RU363117"/>
    </source>
</evidence>
<evidence type="ECO:0000259" key="17">
    <source>
        <dbReference type="PROSITE" id="PS50523"/>
    </source>
</evidence>
<evidence type="ECO:0000256" key="11">
    <source>
        <dbReference type="ARBA" id="ARBA00022884"/>
    </source>
</evidence>
<dbReference type="Gene3D" id="3.30.70.2480">
    <property type="match status" value="1"/>
</dbReference>
<accession>A0A059PWF9</accession>
<dbReference type="GO" id="GO:0044423">
    <property type="term" value="C:virion component"/>
    <property type="evidence" value="ECO:0007669"/>
    <property type="project" value="UniProtKB-KW"/>
</dbReference>
<dbReference type="Gene3D" id="1.10.10.1990">
    <property type="entry name" value="Viral RNA-directed RNA polymerase, 4-helical domain"/>
    <property type="match status" value="1"/>
</dbReference>
<gene>
    <name evidence="18" type="primary">VP1</name>
</gene>
<dbReference type="GO" id="GO:0019079">
    <property type="term" value="P:viral genome replication"/>
    <property type="evidence" value="ECO:0007669"/>
    <property type="project" value="InterPro"/>
</dbReference>
<dbReference type="GO" id="GO:0006351">
    <property type="term" value="P:DNA-templated transcription"/>
    <property type="evidence" value="ECO:0007669"/>
    <property type="project" value="InterPro"/>
</dbReference>